<dbReference type="Pfam" id="PF00557">
    <property type="entry name" value="Peptidase_M24"/>
    <property type="match status" value="1"/>
</dbReference>
<comment type="similarity">
    <text evidence="3">Belongs to the peptidase M24B family.</text>
</comment>
<dbReference type="Pfam" id="PF01321">
    <property type="entry name" value="Creatinase_N"/>
    <property type="match status" value="1"/>
</dbReference>
<dbReference type="SUPFAM" id="SSF55920">
    <property type="entry name" value="Creatinase/aminopeptidase"/>
    <property type="match status" value="1"/>
</dbReference>
<evidence type="ECO:0000259" key="5">
    <source>
        <dbReference type="Pfam" id="PF01321"/>
    </source>
</evidence>
<dbReference type="InterPro" id="IPR001131">
    <property type="entry name" value="Peptidase_M24B_aminopep-P_CS"/>
</dbReference>
<dbReference type="InterPro" id="IPR036005">
    <property type="entry name" value="Creatinase/aminopeptidase-like"/>
</dbReference>
<reference evidence="6 7" key="1">
    <citation type="submission" date="2018-05" db="EMBL/GenBank/DDBJ databases">
        <title>Genomic Encyclopedia of Type Strains, Phase IV (KMG-IV): sequencing the most valuable type-strain genomes for metagenomic binning, comparative biology and taxonomic classification.</title>
        <authorList>
            <person name="Goeker M."/>
        </authorList>
    </citation>
    <scope>NUCLEOTIDE SEQUENCE [LARGE SCALE GENOMIC DNA]</scope>
    <source>
        <strain evidence="6 7">DSM 24906</strain>
    </source>
</reference>
<feature type="domain" description="Creatinase N-terminal" evidence="5">
    <location>
        <begin position="4"/>
        <end position="130"/>
    </location>
</feature>
<keyword evidence="1 3" id="KW-0479">Metal-binding</keyword>
<gene>
    <name evidence="6" type="ORF">C7380_11554</name>
</gene>
<evidence type="ECO:0000259" key="4">
    <source>
        <dbReference type="Pfam" id="PF00557"/>
    </source>
</evidence>
<dbReference type="Gene3D" id="3.90.230.10">
    <property type="entry name" value="Creatinase/methionine aminopeptidase superfamily"/>
    <property type="match status" value="1"/>
</dbReference>
<accession>A0AA45HI75</accession>
<proteinExistence type="inferred from homology"/>
<dbReference type="InterPro" id="IPR050659">
    <property type="entry name" value="Peptidase_M24B"/>
</dbReference>
<dbReference type="PANTHER" id="PTHR46112:SF3">
    <property type="entry name" value="AMINOPEPTIDASE YPDF"/>
    <property type="match status" value="1"/>
</dbReference>
<dbReference type="RefSeq" id="WP_240597600.1">
    <property type="nucleotide sequence ID" value="NZ_JAMHJO010000004.1"/>
</dbReference>
<dbReference type="EMBL" id="QGGI01000015">
    <property type="protein sequence ID" value="PWJ89328.1"/>
    <property type="molecule type" value="Genomic_DNA"/>
</dbReference>
<name>A0AA45HI75_9BACT</name>
<dbReference type="PROSITE" id="PS00491">
    <property type="entry name" value="PROLINE_PEPTIDASE"/>
    <property type="match status" value="1"/>
</dbReference>
<dbReference type="GO" id="GO:0046872">
    <property type="term" value="F:metal ion binding"/>
    <property type="evidence" value="ECO:0007669"/>
    <property type="project" value="UniProtKB-KW"/>
</dbReference>
<dbReference type="PANTHER" id="PTHR46112">
    <property type="entry name" value="AMINOPEPTIDASE"/>
    <property type="match status" value="1"/>
</dbReference>
<dbReference type="AlphaFoldDB" id="A0AA45HI75"/>
<dbReference type="CDD" id="cd01092">
    <property type="entry name" value="APP-like"/>
    <property type="match status" value="1"/>
</dbReference>
<evidence type="ECO:0000256" key="2">
    <source>
        <dbReference type="ARBA" id="ARBA00022801"/>
    </source>
</evidence>
<dbReference type="InterPro" id="IPR029149">
    <property type="entry name" value="Creatin/AminoP/Spt16_N"/>
</dbReference>
<evidence type="ECO:0000313" key="6">
    <source>
        <dbReference type="EMBL" id="PWJ89328.1"/>
    </source>
</evidence>
<dbReference type="SUPFAM" id="SSF53092">
    <property type="entry name" value="Creatinase/prolidase N-terminal domain"/>
    <property type="match status" value="1"/>
</dbReference>
<evidence type="ECO:0000313" key="7">
    <source>
        <dbReference type="Proteomes" id="UP000245921"/>
    </source>
</evidence>
<dbReference type="InterPro" id="IPR000994">
    <property type="entry name" value="Pept_M24"/>
</dbReference>
<dbReference type="InterPro" id="IPR000587">
    <property type="entry name" value="Creatinase_N"/>
</dbReference>
<comment type="caution">
    <text evidence="6">The sequence shown here is derived from an EMBL/GenBank/DDBJ whole genome shotgun (WGS) entry which is preliminary data.</text>
</comment>
<protein>
    <submittedName>
        <fullName evidence="6">Xaa-Pro dipeptidase</fullName>
    </submittedName>
</protein>
<dbReference type="Proteomes" id="UP000245921">
    <property type="component" value="Unassembled WGS sequence"/>
</dbReference>
<dbReference type="Gene3D" id="3.40.350.10">
    <property type="entry name" value="Creatinase/prolidase N-terminal domain"/>
    <property type="match status" value="1"/>
</dbReference>
<sequence length="356" mass="40403">MNKRMEKLLKAMNENKVSQILLTSPYHIKYFTGKMIEPGERFLGALITKEGKCDIFLNKLFSVEEVEGFNVHIYEDKNDPVNLICEFIEKNNILYVDNELKSRFLVKIIEKLKNIEIKLGNYLIDNLRVIKDSDEINLMRESSNINDLAMEDMIKLVPEMLPEKLLARAVEANLMKHGASGNSFTPLIAYGKNAAEPHHDSDKTPLKSGVNVLIDMGGVYKGYCSDMTRTVFFGDPGQKAKDIYNIVLEANLKAIEMVKPGMKFSEIDAAARDFITKKGYGDFFTHRTGHNIGIEVHEWPDVNENIDILLKPGMIFSIEPGIYLKNILGVRIEDLVLVTENGVEVLNKYDKDLLII</sequence>
<dbReference type="GO" id="GO:0016787">
    <property type="term" value="F:hydrolase activity"/>
    <property type="evidence" value="ECO:0007669"/>
    <property type="project" value="UniProtKB-KW"/>
</dbReference>
<keyword evidence="2" id="KW-0378">Hydrolase</keyword>
<feature type="domain" description="Peptidase M24" evidence="4">
    <location>
        <begin position="138"/>
        <end position="340"/>
    </location>
</feature>
<evidence type="ECO:0000256" key="3">
    <source>
        <dbReference type="RuleBase" id="RU000590"/>
    </source>
</evidence>
<evidence type="ECO:0000256" key="1">
    <source>
        <dbReference type="ARBA" id="ARBA00022723"/>
    </source>
</evidence>
<organism evidence="6 7">
    <name type="scientific">Oceanotoga teriensis</name>
    <dbReference type="NCBI Taxonomy" id="515440"/>
    <lineage>
        <taxon>Bacteria</taxon>
        <taxon>Thermotogati</taxon>
        <taxon>Thermotogota</taxon>
        <taxon>Thermotogae</taxon>
        <taxon>Petrotogales</taxon>
        <taxon>Petrotogaceae</taxon>
        <taxon>Oceanotoga</taxon>
    </lineage>
</organism>
<keyword evidence="7" id="KW-1185">Reference proteome</keyword>